<keyword evidence="1" id="KW-0472">Membrane</keyword>
<organism evidence="3 4">
    <name type="scientific">Pseudocalidococcus azoricus BACA0444</name>
    <dbReference type="NCBI Taxonomy" id="2918990"/>
    <lineage>
        <taxon>Bacteria</taxon>
        <taxon>Bacillati</taxon>
        <taxon>Cyanobacteriota</taxon>
        <taxon>Cyanophyceae</taxon>
        <taxon>Acaryochloridales</taxon>
        <taxon>Thermosynechococcaceae</taxon>
        <taxon>Pseudocalidococcus</taxon>
        <taxon>Pseudocalidococcus azoricus</taxon>
    </lineage>
</organism>
<dbReference type="Pfam" id="PF04536">
    <property type="entry name" value="TPM_phosphatase"/>
    <property type="match status" value="1"/>
</dbReference>
<protein>
    <submittedName>
        <fullName evidence="3">TPM domain-containing protein</fullName>
    </submittedName>
</protein>
<name>A0AAE4FTP4_9CYAN</name>
<keyword evidence="1" id="KW-0812">Transmembrane</keyword>
<dbReference type="PANTHER" id="PTHR30373">
    <property type="entry name" value="UPF0603 PROTEIN YGCG"/>
    <property type="match status" value="1"/>
</dbReference>
<feature type="domain" description="TPM" evidence="2">
    <location>
        <begin position="56"/>
        <end position="180"/>
    </location>
</feature>
<reference evidence="4" key="1">
    <citation type="submission" date="2023-07" db="EMBL/GenBank/DDBJ databases">
        <authorList>
            <person name="Luz R."/>
            <person name="Cordeiro R."/>
            <person name="Fonseca A."/>
            <person name="Goncalves V."/>
        </authorList>
    </citation>
    <scope>NUCLEOTIDE SEQUENCE [LARGE SCALE GENOMIC DNA]</scope>
    <source>
        <strain evidence="4">BACA0444</strain>
    </source>
</reference>
<evidence type="ECO:0000313" key="4">
    <source>
        <dbReference type="Proteomes" id="UP001268256"/>
    </source>
</evidence>
<comment type="caution">
    <text evidence="3">The sequence shown here is derived from an EMBL/GenBank/DDBJ whole genome shotgun (WGS) entry which is preliminary data.</text>
</comment>
<evidence type="ECO:0000313" key="3">
    <source>
        <dbReference type="EMBL" id="MDS3861144.1"/>
    </source>
</evidence>
<feature type="transmembrane region" description="Helical" evidence="1">
    <location>
        <begin position="20"/>
        <end position="45"/>
    </location>
</feature>
<dbReference type="RefSeq" id="WP_322878394.1">
    <property type="nucleotide sequence ID" value="NZ_JAVMIP010000009.1"/>
</dbReference>
<sequence>MNGFNSASRPLSLGRFKAFTQALGMIISFFLLIAPPVLATGAYAFPIPNDSNPLWVVDQGDIISPLTEGRLEGIAKNLAQSTDTQVHFVTVHRLDYEETPTTFATKLLNRWYPEPEDQANQAILALDTVTNGTYLITGEAVKAKLPDDIAESIAQATMRVPIKNGNYNQAFLDASARIEAVLSGQPDPGPPVEKEVVAEKTYKSLDETDDRSATVIVIVLLIAATVIPMVTYYWYQGSS</sequence>
<evidence type="ECO:0000259" key="2">
    <source>
        <dbReference type="Pfam" id="PF04536"/>
    </source>
</evidence>
<dbReference type="PANTHER" id="PTHR30373:SF2">
    <property type="entry name" value="UPF0603 PROTEIN YGCG"/>
    <property type="match status" value="1"/>
</dbReference>
<accession>A0AAE4FTP4</accession>
<keyword evidence="1" id="KW-1133">Transmembrane helix</keyword>
<feature type="transmembrane region" description="Helical" evidence="1">
    <location>
        <begin position="213"/>
        <end position="235"/>
    </location>
</feature>
<dbReference type="EMBL" id="JAVMIP010000009">
    <property type="protein sequence ID" value="MDS3861144.1"/>
    <property type="molecule type" value="Genomic_DNA"/>
</dbReference>
<dbReference type="Proteomes" id="UP001268256">
    <property type="component" value="Unassembled WGS sequence"/>
</dbReference>
<gene>
    <name evidence="3" type="ORF">RIF25_10035</name>
</gene>
<evidence type="ECO:0000256" key="1">
    <source>
        <dbReference type="SAM" id="Phobius"/>
    </source>
</evidence>
<keyword evidence="4" id="KW-1185">Reference proteome</keyword>
<proteinExistence type="predicted"/>
<dbReference type="Gene3D" id="3.10.310.50">
    <property type="match status" value="1"/>
</dbReference>
<dbReference type="NCBIfam" id="NF047379">
    <property type="entry name" value="photo_II_Psb32"/>
    <property type="match status" value="1"/>
</dbReference>
<dbReference type="InterPro" id="IPR007621">
    <property type="entry name" value="TPM_dom"/>
</dbReference>
<dbReference type="AlphaFoldDB" id="A0AAE4FTP4"/>